<dbReference type="VEuPathDB" id="FungiDB:PYU1_G004636"/>
<evidence type="ECO:0000259" key="3">
    <source>
        <dbReference type="PROSITE" id="PS51253"/>
    </source>
</evidence>
<reference evidence="5" key="1">
    <citation type="journal article" date="2010" name="Genome Biol.">
        <title>Genome sequence of the necrotrophic plant pathogen Pythium ultimum reveals original pathogenicity mechanisms and effector repertoire.</title>
        <authorList>
            <person name="Levesque C.A."/>
            <person name="Brouwer H."/>
            <person name="Cano L."/>
            <person name="Hamilton J.P."/>
            <person name="Holt C."/>
            <person name="Huitema E."/>
            <person name="Raffaele S."/>
            <person name="Robideau G.P."/>
            <person name="Thines M."/>
            <person name="Win J."/>
            <person name="Zerillo M.M."/>
            <person name="Beakes G.W."/>
            <person name="Boore J.L."/>
            <person name="Busam D."/>
            <person name="Dumas B."/>
            <person name="Ferriera S."/>
            <person name="Fuerstenberg S.I."/>
            <person name="Gachon C.M."/>
            <person name="Gaulin E."/>
            <person name="Govers F."/>
            <person name="Grenville-Briggs L."/>
            <person name="Horner N."/>
            <person name="Hostetler J."/>
            <person name="Jiang R.H."/>
            <person name="Johnson J."/>
            <person name="Krajaejun T."/>
            <person name="Lin H."/>
            <person name="Meijer H.J."/>
            <person name="Moore B."/>
            <person name="Morris P."/>
            <person name="Phuntmart V."/>
            <person name="Puiu D."/>
            <person name="Shetty J."/>
            <person name="Stajich J.E."/>
            <person name="Tripathy S."/>
            <person name="Wawra S."/>
            <person name="van West P."/>
            <person name="Whitty B.R."/>
            <person name="Coutinho P.M."/>
            <person name="Henrissat B."/>
            <person name="Martin F."/>
            <person name="Thomas P.D."/>
            <person name="Tyler B.M."/>
            <person name="De Vries R.P."/>
            <person name="Kamoun S."/>
            <person name="Yandell M."/>
            <person name="Tisserat N."/>
            <person name="Buell C.R."/>
        </authorList>
    </citation>
    <scope>NUCLEOTIDE SEQUENCE</scope>
    <source>
        <strain evidence="5">DAOM:BR144</strain>
    </source>
</reference>
<feature type="region of interest" description="Disordered" evidence="2">
    <location>
        <begin position="69"/>
        <end position="146"/>
    </location>
</feature>
<feature type="compositionally biased region" description="Acidic residues" evidence="2">
    <location>
        <begin position="90"/>
        <end position="103"/>
    </location>
</feature>
<dbReference type="HOGENOM" id="CLU_687908_0_0_1"/>
<dbReference type="PROSITE" id="PS51253">
    <property type="entry name" value="HTH_CENPB"/>
    <property type="match status" value="1"/>
</dbReference>
<dbReference type="Proteomes" id="UP000019132">
    <property type="component" value="Unassembled WGS sequence"/>
</dbReference>
<dbReference type="Gene3D" id="1.10.10.60">
    <property type="entry name" value="Homeodomain-like"/>
    <property type="match status" value="1"/>
</dbReference>
<evidence type="ECO:0000256" key="1">
    <source>
        <dbReference type="ARBA" id="ARBA00023125"/>
    </source>
</evidence>
<accession>K3WI55</accession>
<evidence type="ECO:0000313" key="4">
    <source>
        <dbReference type="EnsemblProtists" id="PYU1_T004647"/>
    </source>
</evidence>
<protein>
    <recommendedName>
        <fullName evidence="3">HTH CENPB-type domain-containing protein</fullName>
    </recommendedName>
</protein>
<dbReference type="InterPro" id="IPR006600">
    <property type="entry name" value="HTH_CenpB_DNA-bd_dom"/>
</dbReference>
<evidence type="ECO:0000256" key="2">
    <source>
        <dbReference type="SAM" id="MobiDB-lite"/>
    </source>
</evidence>
<dbReference type="InParanoid" id="K3WI55"/>
<dbReference type="AlphaFoldDB" id="K3WI55"/>
<keyword evidence="5" id="KW-1185">Reference proteome</keyword>
<keyword evidence="1" id="KW-0238">DNA-binding</keyword>
<dbReference type="EMBL" id="GL376631">
    <property type="status" value="NOT_ANNOTATED_CDS"/>
    <property type="molecule type" value="Genomic_DNA"/>
</dbReference>
<feature type="domain" description="HTH CENPB-type" evidence="3">
    <location>
        <begin position="148"/>
        <end position="228"/>
    </location>
</feature>
<evidence type="ECO:0000313" key="5">
    <source>
        <dbReference type="Proteomes" id="UP000019132"/>
    </source>
</evidence>
<reference evidence="4" key="3">
    <citation type="submission" date="2015-02" db="UniProtKB">
        <authorList>
            <consortium name="EnsemblProtists"/>
        </authorList>
    </citation>
    <scope>IDENTIFICATION</scope>
    <source>
        <strain evidence="4">DAOM BR144</strain>
    </source>
</reference>
<proteinExistence type="predicted"/>
<feature type="compositionally biased region" description="Low complexity" evidence="2">
    <location>
        <begin position="116"/>
        <end position="131"/>
    </location>
</feature>
<reference evidence="5" key="2">
    <citation type="submission" date="2010-04" db="EMBL/GenBank/DDBJ databases">
        <authorList>
            <person name="Buell R."/>
            <person name="Hamilton J."/>
            <person name="Hostetler J."/>
        </authorList>
    </citation>
    <scope>NUCLEOTIDE SEQUENCE [LARGE SCALE GENOMIC DNA]</scope>
    <source>
        <strain evidence="5">DAOM:BR144</strain>
    </source>
</reference>
<name>K3WI55_GLOUD</name>
<sequence>MAKKAMAMAMATHRRRMTLDEEARVYAHYVSNPLVSMAALAEWAAALFRLDKVPAESTMVSLVQWYKEHPERSGGGAGDASEHAGGYRIEEEEEEEEEEEIDEREERDGETQDNATTPITSTTTMTAPTTPKRGRKPKGTGAPAGTTIQSAIISKLYATLEPELQEWLVEVETRGESPSVQEIRKKAATIRDRLLKNHPRPKTIQKSMKFTVEWVRKFQEQCYNQKDASQQLSQMAATQLSSFADAALTSAQTAPPRQSAPPSRIIRMIPDAPLVAKKVVPRLPIKPKGRAIPRPTAAEAAATTTTTGIMATSSGKVRGKHMTKEQKDRIYEQYQADPMMSLQELANWAAAEFQLSKTPSVSTVSNVLKQHQERPDQRHECYIRCYCYYSVYDGNDGGLYW</sequence>
<dbReference type="EnsemblProtists" id="PYU1_T004647">
    <property type="protein sequence ID" value="PYU1_T004647"/>
    <property type="gene ID" value="PYU1_G004636"/>
</dbReference>
<dbReference type="GO" id="GO:0003677">
    <property type="term" value="F:DNA binding"/>
    <property type="evidence" value="ECO:0007669"/>
    <property type="project" value="UniProtKB-KW"/>
</dbReference>
<organism evidence="4 5">
    <name type="scientific">Globisporangium ultimum (strain ATCC 200006 / CBS 805.95 / DAOM BR144)</name>
    <name type="common">Pythium ultimum</name>
    <dbReference type="NCBI Taxonomy" id="431595"/>
    <lineage>
        <taxon>Eukaryota</taxon>
        <taxon>Sar</taxon>
        <taxon>Stramenopiles</taxon>
        <taxon>Oomycota</taxon>
        <taxon>Peronosporomycetes</taxon>
        <taxon>Pythiales</taxon>
        <taxon>Pythiaceae</taxon>
        <taxon>Globisporangium</taxon>
    </lineage>
</organism>